<dbReference type="OrthoDB" id="66510at2759"/>
<evidence type="ECO:0000313" key="1">
    <source>
        <dbReference type="EMBL" id="KAJ2845301.1"/>
    </source>
</evidence>
<evidence type="ECO:0000313" key="2">
    <source>
        <dbReference type="Proteomes" id="UP001139887"/>
    </source>
</evidence>
<name>A0A9W8I2T7_9FUNG</name>
<reference evidence="1" key="1">
    <citation type="submission" date="2022-07" db="EMBL/GenBank/DDBJ databases">
        <title>Phylogenomic reconstructions and comparative analyses of Kickxellomycotina fungi.</title>
        <authorList>
            <person name="Reynolds N.K."/>
            <person name="Stajich J.E."/>
            <person name="Barry K."/>
            <person name="Grigoriev I.V."/>
            <person name="Crous P."/>
            <person name="Smith M.E."/>
        </authorList>
    </citation>
    <scope>NUCLEOTIDE SEQUENCE</scope>
    <source>
        <strain evidence="1">NRRL 1566</strain>
    </source>
</reference>
<protein>
    <submittedName>
        <fullName evidence="1">Uncharacterized protein</fullName>
    </submittedName>
</protein>
<gene>
    <name evidence="1" type="ORF">IWW36_004836</name>
</gene>
<sequence length="145" mass="16130">MPSYDQESLLSIESRFSIESADSRVCLLSKEPVVLRRASAGDVDAACRQADLEHIMAHQARASHSPSMSAQRVVLTNAKQRDMQMASLASTVNRMGRLRFANQDCPLVRDRRASDIEGFFDKLDRLGVKSLKDAQRFSPQPLVAP</sequence>
<organism evidence="1 2">
    <name type="scientific">Coemansia brasiliensis</name>
    <dbReference type="NCBI Taxonomy" id="2650707"/>
    <lineage>
        <taxon>Eukaryota</taxon>
        <taxon>Fungi</taxon>
        <taxon>Fungi incertae sedis</taxon>
        <taxon>Zoopagomycota</taxon>
        <taxon>Kickxellomycotina</taxon>
        <taxon>Kickxellomycetes</taxon>
        <taxon>Kickxellales</taxon>
        <taxon>Kickxellaceae</taxon>
        <taxon>Coemansia</taxon>
    </lineage>
</organism>
<dbReference type="Proteomes" id="UP001139887">
    <property type="component" value="Unassembled WGS sequence"/>
</dbReference>
<accession>A0A9W8I2T7</accession>
<proteinExistence type="predicted"/>
<dbReference type="EMBL" id="JANBUW010000836">
    <property type="protein sequence ID" value="KAJ2845301.1"/>
    <property type="molecule type" value="Genomic_DNA"/>
</dbReference>
<comment type="caution">
    <text evidence="1">The sequence shown here is derived from an EMBL/GenBank/DDBJ whole genome shotgun (WGS) entry which is preliminary data.</text>
</comment>
<dbReference type="AlphaFoldDB" id="A0A9W8I2T7"/>
<keyword evidence="2" id="KW-1185">Reference proteome</keyword>